<dbReference type="SMART" id="SM00079">
    <property type="entry name" value="PBPe"/>
    <property type="match status" value="1"/>
</dbReference>
<accession>A0A834TV27</accession>
<dbReference type="InterPro" id="IPR028082">
    <property type="entry name" value="Peripla_BP_I"/>
</dbReference>
<keyword evidence="2" id="KW-0813">Transport</keyword>
<keyword evidence="14" id="KW-1185">Reference proteome</keyword>
<dbReference type="AlphaFoldDB" id="A0A834TV27"/>
<dbReference type="Pfam" id="PF01094">
    <property type="entry name" value="ANF_receptor"/>
    <property type="match status" value="1"/>
</dbReference>
<proteinExistence type="predicted"/>
<dbReference type="FunFam" id="3.40.190.10:FF:000054">
    <property type="entry name" value="Glutamate receptor"/>
    <property type="match status" value="1"/>
</dbReference>
<keyword evidence="4 11" id="KW-1133">Transmembrane helix</keyword>
<name>A0A834TV27_9FABA</name>
<evidence type="ECO:0000256" key="6">
    <source>
        <dbReference type="ARBA" id="ARBA00023136"/>
    </source>
</evidence>
<feature type="domain" description="Ionotropic glutamate receptor C-terminal" evidence="12">
    <location>
        <begin position="195"/>
        <end position="358"/>
    </location>
</feature>
<evidence type="ECO:0000313" key="14">
    <source>
        <dbReference type="Proteomes" id="UP000634136"/>
    </source>
</evidence>
<dbReference type="Gene3D" id="1.10.287.70">
    <property type="match status" value="1"/>
</dbReference>
<keyword evidence="6 11" id="KW-0472">Membrane</keyword>
<evidence type="ECO:0000256" key="9">
    <source>
        <dbReference type="ARBA" id="ARBA00023286"/>
    </source>
</evidence>
<evidence type="ECO:0000256" key="8">
    <source>
        <dbReference type="ARBA" id="ARBA00023180"/>
    </source>
</evidence>
<evidence type="ECO:0000256" key="7">
    <source>
        <dbReference type="ARBA" id="ARBA00023170"/>
    </source>
</evidence>
<dbReference type="GO" id="GO:0015276">
    <property type="term" value="F:ligand-gated monoatomic ion channel activity"/>
    <property type="evidence" value="ECO:0007669"/>
    <property type="project" value="InterPro"/>
</dbReference>
<dbReference type="InterPro" id="IPR001320">
    <property type="entry name" value="Iontro_rcpt_C"/>
</dbReference>
<comment type="subcellular location">
    <subcellularLocation>
        <location evidence="1">Membrane</location>
        <topology evidence="1">Multi-pass membrane protein</topology>
    </subcellularLocation>
</comment>
<dbReference type="Gene3D" id="3.40.50.2300">
    <property type="match status" value="1"/>
</dbReference>
<dbReference type="InterPro" id="IPR015683">
    <property type="entry name" value="Ionotropic_Glu_rcpt"/>
</dbReference>
<dbReference type="OrthoDB" id="5984008at2759"/>
<evidence type="ECO:0000313" key="13">
    <source>
        <dbReference type="EMBL" id="KAF7829065.1"/>
    </source>
</evidence>
<evidence type="ECO:0000256" key="10">
    <source>
        <dbReference type="ARBA" id="ARBA00023303"/>
    </source>
</evidence>
<dbReference type="EMBL" id="JAAIUW010000006">
    <property type="protein sequence ID" value="KAF7829065.1"/>
    <property type="molecule type" value="Genomic_DNA"/>
</dbReference>
<keyword evidence="8" id="KW-0325">Glycoprotein</keyword>
<evidence type="ECO:0000256" key="4">
    <source>
        <dbReference type="ARBA" id="ARBA00022989"/>
    </source>
</evidence>
<dbReference type="Gene3D" id="3.40.190.10">
    <property type="entry name" value="Periplasmic binding protein-like II"/>
    <property type="match status" value="1"/>
</dbReference>
<feature type="transmembrane region" description="Helical" evidence="11">
    <location>
        <begin position="315"/>
        <end position="334"/>
    </location>
</feature>
<keyword evidence="10" id="KW-0407">Ion channel</keyword>
<keyword evidence="5" id="KW-0406">Ion transport</keyword>
<dbReference type="InterPro" id="IPR019594">
    <property type="entry name" value="Glu/Gly-bd"/>
</dbReference>
<dbReference type="Pfam" id="PF10613">
    <property type="entry name" value="Lig_chan-Glu_bd"/>
    <property type="match status" value="1"/>
</dbReference>
<keyword evidence="7 13" id="KW-0675">Receptor</keyword>
<evidence type="ECO:0000259" key="12">
    <source>
        <dbReference type="SMART" id="SM00079"/>
    </source>
</evidence>
<organism evidence="13 14">
    <name type="scientific">Senna tora</name>
    <dbReference type="NCBI Taxonomy" id="362788"/>
    <lineage>
        <taxon>Eukaryota</taxon>
        <taxon>Viridiplantae</taxon>
        <taxon>Streptophyta</taxon>
        <taxon>Embryophyta</taxon>
        <taxon>Tracheophyta</taxon>
        <taxon>Spermatophyta</taxon>
        <taxon>Magnoliopsida</taxon>
        <taxon>eudicotyledons</taxon>
        <taxon>Gunneridae</taxon>
        <taxon>Pentapetalae</taxon>
        <taxon>rosids</taxon>
        <taxon>fabids</taxon>
        <taxon>Fabales</taxon>
        <taxon>Fabaceae</taxon>
        <taxon>Caesalpinioideae</taxon>
        <taxon>Cassia clade</taxon>
        <taxon>Senna</taxon>
    </lineage>
</organism>
<evidence type="ECO:0000256" key="11">
    <source>
        <dbReference type="SAM" id="Phobius"/>
    </source>
</evidence>
<comment type="caution">
    <text evidence="13">The sequence shown here is derived from an EMBL/GenBank/DDBJ whole genome shotgun (WGS) entry which is preliminary data.</text>
</comment>
<dbReference type="GO" id="GO:0016020">
    <property type="term" value="C:membrane"/>
    <property type="evidence" value="ECO:0007669"/>
    <property type="project" value="UniProtKB-SubCell"/>
</dbReference>
<keyword evidence="3 11" id="KW-0812">Transmembrane</keyword>
<protein>
    <submittedName>
        <fullName evidence="13">Glutamate receptor 3.6-like</fullName>
    </submittedName>
</protein>
<evidence type="ECO:0000256" key="1">
    <source>
        <dbReference type="ARBA" id="ARBA00004141"/>
    </source>
</evidence>
<keyword evidence="9" id="KW-1071">Ligand-gated ion channel</keyword>
<reference evidence="13" key="1">
    <citation type="submission" date="2020-09" db="EMBL/GenBank/DDBJ databases">
        <title>Genome-Enabled Discovery of Anthraquinone Biosynthesis in Senna tora.</title>
        <authorList>
            <person name="Kang S.-H."/>
            <person name="Pandey R.P."/>
            <person name="Lee C.-M."/>
            <person name="Sim J.-S."/>
            <person name="Jeong J.-T."/>
            <person name="Choi B.-S."/>
            <person name="Jung M."/>
            <person name="Ginzburg D."/>
            <person name="Zhao K."/>
            <person name="Won S.Y."/>
            <person name="Oh T.-J."/>
            <person name="Yu Y."/>
            <person name="Kim N.-H."/>
            <person name="Lee O.R."/>
            <person name="Lee T.-H."/>
            <person name="Bashyal P."/>
            <person name="Kim T.-S."/>
            <person name="Lee W.-H."/>
            <person name="Kawkins C."/>
            <person name="Kim C.-K."/>
            <person name="Kim J.S."/>
            <person name="Ahn B.O."/>
            <person name="Rhee S.Y."/>
            <person name="Sohng J.K."/>
        </authorList>
    </citation>
    <scope>NUCLEOTIDE SEQUENCE</scope>
    <source>
        <tissue evidence="13">Leaf</tissue>
    </source>
</reference>
<dbReference type="SUPFAM" id="SSF53822">
    <property type="entry name" value="Periplasmic binding protein-like I"/>
    <property type="match status" value="1"/>
</dbReference>
<gene>
    <name evidence="13" type="ORF">G2W53_020229</name>
</gene>
<sequence>MNDIKGVLALRMYTPDSETKRVFVSRWINLTREKAVDQGPFGLNVYGLYAYDTVWVLAYALDAYFKNGGTLSFPNNSTLNMLKGNNTLHPDIIGVFSNGNGLLQNIQEVNITGLTGQLMFSPDGNLEHPAYEIINVIKTGIRRIGFWSNSLGLHTGEEPNHFNSNRGLYNVTWPGQTNNQTPRGWVFASNGRPLRVGVPVRISYHEFVSKVEGPEMFSGYCIDVFTAAIKLLSYPVPYKFIPFGDGRTNPSNSELLQKITTGEFDAVVGDITITTNRTKIVDFTQPYIESGLVVVAPIRKLYSSAWAFLRPFTPWMWFVTGLSFFVVGAVVWILERRINDDFRGSPRRQLATIIWFSFSTLFFSHSK</sequence>
<dbReference type="InterPro" id="IPR001828">
    <property type="entry name" value="ANF_lig-bd_rcpt"/>
</dbReference>
<dbReference type="PANTHER" id="PTHR18966">
    <property type="entry name" value="IONOTROPIC GLUTAMATE RECEPTOR"/>
    <property type="match status" value="1"/>
</dbReference>
<evidence type="ECO:0000256" key="5">
    <source>
        <dbReference type="ARBA" id="ARBA00023065"/>
    </source>
</evidence>
<dbReference type="Pfam" id="PF00060">
    <property type="entry name" value="Lig_chan"/>
    <property type="match status" value="1"/>
</dbReference>
<dbReference type="Proteomes" id="UP000634136">
    <property type="component" value="Unassembled WGS sequence"/>
</dbReference>
<evidence type="ECO:0000256" key="2">
    <source>
        <dbReference type="ARBA" id="ARBA00022448"/>
    </source>
</evidence>
<dbReference type="SUPFAM" id="SSF53850">
    <property type="entry name" value="Periplasmic binding protein-like II"/>
    <property type="match status" value="1"/>
</dbReference>
<evidence type="ECO:0000256" key="3">
    <source>
        <dbReference type="ARBA" id="ARBA00022692"/>
    </source>
</evidence>